<dbReference type="RefSeq" id="WP_378082442.1">
    <property type="nucleotide sequence ID" value="NZ_JBHSMH010000041.1"/>
</dbReference>
<protein>
    <submittedName>
        <fullName evidence="1">DNA-binding response regulator</fullName>
    </submittedName>
</protein>
<name>A0ABW0LWQ2_9BACL</name>
<comment type="caution">
    <text evidence="1">The sequence shown here is derived from an EMBL/GenBank/DDBJ whole genome shotgun (WGS) entry which is preliminary data.</text>
</comment>
<gene>
    <name evidence="1" type="ORF">ACFPPD_13235</name>
</gene>
<accession>A0ABW0LWQ2</accession>
<dbReference type="GO" id="GO:0003677">
    <property type="term" value="F:DNA binding"/>
    <property type="evidence" value="ECO:0007669"/>
    <property type="project" value="UniProtKB-KW"/>
</dbReference>
<evidence type="ECO:0000313" key="2">
    <source>
        <dbReference type="Proteomes" id="UP001596105"/>
    </source>
</evidence>
<reference evidence="2" key="1">
    <citation type="journal article" date="2019" name="Int. J. Syst. Evol. Microbiol.">
        <title>The Global Catalogue of Microorganisms (GCM) 10K type strain sequencing project: providing services to taxonomists for standard genome sequencing and annotation.</title>
        <authorList>
            <consortium name="The Broad Institute Genomics Platform"/>
            <consortium name="The Broad Institute Genome Sequencing Center for Infectious Disease"/>
            <person name="Wu L."/>
            <person name="Ma J."/>
        </authorList>
    </citation>
    <scope>NUCLEOTIDE SEQUENCE [LARGE SCALE GENOMIC DNA]</scope>
    <source>
        <strain evidence="2">CCUG 57113</strain>
    </source>
</reference>
<dbReference type="Proteomes" id="UP001596105">
    <property type="component" value="Unassembled WGS sequence"/>
</dbReference>
<dbReference type="EMBL" id="JBHSMH010000041">
    <property type="protein sequence ID" value="MFC5469690.1"/>
    <property type="molecule type" value="Genomic_DNA"/>
</dbReference>
<dbReference type="InterPro" id="IPR036388">
    <property type="entry name" value="WH-like_DNA-bd_sf"/>
</dbReference>
<keyword evidence="1" id="KW-0238">DNA-binding</keyword>
<sequence>MLLQNICWPAFGTFDGLHPEYEVNDFKDGSRFLDFAFLEPYLRLNVEVDGHRSHAKDVSRDQFSDHLMRQNHLILDGWKIIRFSYDDINERPRMCQQLLLQFMGRWASKRDSNRISALCAEERDILRAGLRGMDALTIPDLCRRLGIGDRKARKHLHALAELGLIVPTRANATRNRAYRISTSVSADLLGL</sequence>
<dbReference type="SUPFAM" id="SSF46785">
    <property type="entry name" value="Winged helix' DNA-binding domain"/>
    <property type="match status" value="1"/>
</dbReference>
<dbReference type="Gene3D" id="3.40.960.10">
    <property type="entry name" value="VSR Endonuclease"/>
    <property type="match status" value="1"/>
</dbReference>
<proteinExistence type="predicted"/>
<keyword evidence="2" id="KW-1185">Reference proteome</keyword>
<dbReference type="InterPro" id="IPR036390">
    <property type="entry name" value="WH_DNA-bd_sf"/>
</dbReference>
<organism evidence="1 2">
    <name type="scientific">Cohnella suwonensis</name>
    <dbReference type="NCBI Taxonomy" id="696072"/>
    <lineage>
        <taxon>Bacteria</taxon>
        <taxon>Bacillati</taxon>
        <taxon>Bacillota</taxon>
        <taxon>Bacilli</taxon>
        <taxon>Bacillales</taxon>
        <taxon>Paenibacillaceae</taxon>
        <taxon>Cohnella</taxon>
    </lineage>
</organism>
<evidence type="ECO:0000313" key="1">
    <source>
        <dbReference type="EMBL" id="MFC5469690.1"/>
    </source>
</evidence>
<dbReference type="Gene3D" id="1.10.10.10">
    <property type="entry name" value="Winged helix-like DNA-binding domain superfamily/Winged helix DNA-binding domain"/>
    <property type="match status" value="1"/>
</dbReference>